<dbReference type="EMBL" id="LT670844">
    <property type="protein sequence ID" value="SHJ88634.1"/>
    <property type="molecule type" value="Genomic_DNA"/>
</dbReference>
<dbReference type="CDD" id="cd00609">
    <property type="entry name" value="AAT_like"/>
    <property type="match status" value="1"/>
</dbReference>
<feature type="domain" description="Aminotransferase class I/classII large" evidence="7">
    <location>
        <begin position="51"/>
        <end position="404"/>
    </location>
</feature>
<keyword evidence="5" id="KW-0808">Transferase</keyword>
<evidence type="ECO:0000313" key="8">
    <source>
        <dbReference type="EMBL" id="SHJ88634.1"/>
    </source>
</evidence>
<evidence type="ECO:0000256" key="3">
    <source>
        <dbReference type="ARBA" id="ARBA00011738"/>
    </source>
</evidence>
<dbReference type="Gene3D" id="3.40.640.10">
    <property type="entry name" value="Type I PLP-dependent aspartate aminotransferase-like (Major domain)"/>
    <property type="match status" value="1"/>
</dbReference>
<evidence type="ECO:0000256" key="1">
    <source>
        <dbReference type="ARBA" id="ARBA00001933"/>
    </source>
</evidence>
<name>A0A1M6MYZ5_9BRAD</name>
<evidence type="ECO:0000259" key="7">
    <source>
        <dbReference type="Pfam" id="PF00155"/>
    </source>
</evidence>
<dbReference type="GO" id="GO:1901605">
    <property type="term" value="P:alpha-amino acid metabolic process"/>
    <property type="evidence" value="ECO:0007669"/>
    <property type="project" value="TreeGrafter"/>
</dbReference>
<comment type="subunit">
    <text evidence="3">Homodimer.</text>
</comment>
<dbReference type="PANTHER" id="PTHR42790:SF19">
    <property type="entry name" value="KYNURENINE_ALPHA-AMINOADIPATE AMINOTRANSFERASE, MITOCHONDRIAL"/>
    <property type="match status" value="1"/>
</dbReference>
<proteinExistence type="inferred from homology"/>
<dbReference type="Gene3D" id="3.90.1150.10">
    <property type="entry name" value="Aspartate Aminotransferase, domain 1"/>
    <property type="match status" value="1"/>
</dbReference>
<reference evidence="8 9" key="1">
    <citation type="submission" date="2016-11" db="EMBL/GenBank/DDBJ databases">
        <authorList>
            <person name="Jaros S."/>
            <person name="Januszkiewicz K."/>
            <person name="Wedrychowicz H."/>
        </authorList>
    </citation>
    <scope>NUCLEOTIDE SEQUENCE [LARGE SCALE GENOMIC DNA]</scope>
    <source>
        <strain evidence="8 9">GAS499</strain>
    </source>
</reference>
<evidence type="ECO:0000256" key="6">
    <source>
        <dbReference type="ARBA" id="ARBA00022898"/>
    </source>
</evidence>
<dbReference type="FunFam" id="3.40.640.10:FF:000053">
    <property type="entry name" value="Aminotransferase, class I"/>
    <property type="match status" value="1"/>
</dbReference>
<accession>A0A1M6MYZ5</accession>
<dbReference type="InterPro" id="IPR015424">
    <property type="entry name" value="PyrdxlP-dep_Trfase"/>
</dbReference>
<dbReference type="RefSeq" id="WP_244562231.1">
    <property type="nucleotide sequence ID" value="NZ_LT670844.1"/>
</dbReference>
<keyword evidence="6" id="KW-0663">Pyridoxal phosphate</keyword>
<evidence type="ECO:0000256" key="5">
    <source>
        <dbReference type="ARBA" id="ARBA00022679"/>
    </source>
</evidence>
<dbReference type="InterPro" id="IPR015422">
    <property type="entry name" value="PyrdxlP-dep_Trfase_small"/>
</dbReference>
<dbReference type="AlphaFoldDB" id="A0A1M6MYZ5"/>
<organism evidence="8 9">
    <name type="scientific">Bradyrhizobium lablabi</name>
    <dbReference type="NCBI Taxonomy" id="722472"/>
    <lineage>
        <taxon>Bacteria</taxon>
        <taxon>Pseudomonadati</taxon>
        <taxon>Pseudomonadota</taxon>
        <taxon>Alphaproteobacteria</taxon>
        <taxon>Hyphomicrobiales</taxon>
        <taxon>Nitrobacteraceae</taxon>
        <taxon>Bradyrhizobium</taxon>
    </lineage>
</organism>
<dbReference type="SUPFAM" id="SSF53383">
    <property type="entry name" value="PLP-dependent transferases"/>
    <property type="match status" value="1"/>
</dbReference>
<dbReference type="GO" id="GO:0008483">
    <property type="term" value="F:transaminase activity"/>
    <property type="evidence" value="ECO:0007669"/>
    <property type="project" value="UniProtKB-KW"/>
</dbReference>
<dbReference type="Pfam" id="PF00155">
    <property type="entry name" value="Aminotran_1_2"/>
    <property type="match status" value="1"/>
</dbReference>
<dbReference type="InterPro" id="IPR004839">
    <property type="entry name" value="Aminotransferase_I/II_large"/>
</dbReference>
<dbReference type="InterPro" id="IPR050859">
    <property type="entry name" value="Class-I_PLP-dep_aminotransf"/>
</dbReference>
<comment type="similarity">
    <text evidence="2">Belongs to the class-I pyridoxal-phosphate-dependent aminotransferase family.</text>
</comment>
<comment type="cofactor">
    <cofactor evidence="1">
        <name>pyridoxal 5'-phosphate</name>
        <dbReference type="ChEBI" id="CHEBI:597326"/>
    </cofactor>
</comment>
<evidence type="ECO:0000256" key="4">
    <source>
        <dbReference type="ARBA" id="ARBA00022576"/>
    </source>
</evidence>
<dbReference type="Proteomes" id="UP000189935">
    <property type="component" value="Chromosome I"/>
</dbReference>
<sequence>MTSVSKTSASVTSASMPSATFDFAPLLPAGLPAPAAKWTGLAKYSFVGGNNDPDQVPVEGLIDAASAVLHREGKTLATYGLASGPQGYRRLREFLSAKLKRDASLACSADDILIVSGSLQALDLVNATLLARGDTVIIERDSYQGALNRLTRLGVNTVGIPLDREGMRMDALAAALADLKSRGITPKYIYTIPTVQNPTGTIMPETRRAELLRLAQQYRVPVFEDDCYADLIWDGKRPPAIYAMSTSGGVIHIGSFSKSIAPALRVGFIVAPWEMLSRMLALKTDAGSGALEQMVLAEYCAPHFATHVPKLTRGLRAKLDTLMEALNEQFGTSAEFEEPKGGIFLWVKLPDNVDTLKLYQAALAAGVSINPGPEWSTDKTYAGCRLRLCFANPSHDQIREGVAVLAEVCRREFGVPARIANVEQAARTSI</sequence>
<evidence type="ECO:0000313" key="9">
    <source>
        <dbReference type="Proteomes" id="UP000189935"/>
    </source>
</evidence>
<evidence type="ECO:0000256" key="2">
    <source>
        <dbReference type="ARBA" id="ARBA00007441"/>
    </source>
</evidence>
<dbReference type="GO" id="GO:0030170">
    <property type="term" value="F:pyridoxal phosphate binding"/>
    <property type="evidence" value="ECO:0007669"/>
    <property type="project" value="InterPro"/>
</dbReference>
<gene>
    <name evidence="8" type="ORF">SAMN05444159_1793</name>
</gene>
<keyword evidence="4" id="KW-0032">Aminotransferase</keyword>
<protein>
    <submittedName>
        <fullName evidence="8">2-aminoadipate transaminase</fullName>
    </submittedName>
</protein>
<dbReference type="PANTHER" id="PTHR42790">
    <property type="entry name" value="AMINOTRANSFERASE"/>
    <property type="match status" value="1"/>
</dbReference>
<dbReference type="InterPro" id="IPR015421">
    <property type="entry name" value="PyrdxlP-dep_Trfase_major"/>
</dbReference>